<dbReference type="Gene3D" id="3.30.70.100">
    <property type="match status" value="2"/>
</dbReference>
<dbReference type="GO" id="GO:0016020">
    <property type="term" value="C:membrane"/>
    <property type="evidence" value="ECO:0007669"/>
    <property type="project" value="UniProtKB-SubCell"/>
</dbReference>
<dbReference type="InterPro" id="IPR006121">
    <property type="entry name" value="HMA_dom"/>
</dbReference>
<dbReference type="PANTHER" id="PTHR46413:SF34">
    <property type="entry name" value="HEAVY METAL-ASSOCIATED ISOPRENYLATED PLANT PROTEIN 3-LIKE"/>
    <property type="match status" value="1"/>
</dbReference>
<evidence type="ECO:0000256" key="2">
    <source>
        <dbReference type="SAM" id="MobiDB-lite"/>
    </source>
</evidence>
<dbReference type="Proteomes" id="UP001632038">
    <property type="component" value="Unassembled WGS sequence"/>
</dbReference>
<dbReference type="Pfam" id="PF00403">
    <property type="entry name" value="HMA"/>
    <property type="match status" value="2"/>
</dbReference>
<feature type="region of interest" description="Disordered" evidence="2">
    <location>
        <begin position="64"/>
        <end position="104"/>
    </location>
</feature>
<evidence type="ECO:0000313" key="5">
    <source>
        <dbReference type="Proteomes" id="UP001632038"/>
    </source>
</evidence>
<dbReference type="InterPro" id="IPR044594">
    <property type="entry name" value="HIPP01/3/5/6"/>
</dbReference>
<feature type="domain" description="HMA" evidence="3">
    <location>
        <begin position="10"/>
        <end position="72"/>
    </location>
</feature>
<evidence type="ECO:0000259" key="3">
    <source>
        <dbReference type="PROSITE" id="PS50846"/>
    </source>
</evidence>
<dbReference type="PROSITE" id="PS50846">
    <property type="entry name" value="HMA_2"/>
    <property type="match status" value="2"/>
</dbReference>
<dbReference type="SUPFAM" id="SSF55008">
    <property type="entry name" value="HMA, heavy metal-associated domain"/>
    <property type="match status" value="2"/>
</dbReference>
<dbReference type="AlphaFoldDB" id="A0ABD3CJT9"/>
<accession>A0ABD3CJT9</accession>
<dbReference type="PANTHER" id="PTHR46413">
    <property type="entry name" value="HEAVY METAL-ASSOCIATED ISOPRENYLATED PLANT PROTEIN 6"/>
    <property type="match status" value="1"/>
</dbReference>
<evidence type="ECO:0000256" key="1">
    <source>
        <dbReference type="ARBA" id="ARBA00004170"/>
    </source>
</evidence>
<gene>
    <name evidence="4" type="ORF">CASFOL_026766</name>
</gene>
<organism evidence="4 5">
    <name type="scientific">Castilleja foliolosa</name>
    <dbReference type="NCBI Taxonomy" id="1961234"/>
    <lineage>
        <taxon>Eukaryota</taxon>
        <taxon>Viridiplantae</taxon>
        <taxon>Streptophyta</taxon>
        <taxon>Embryophyta</taxon>
        <taxon>Tracheophyta</taxon>
        <taxon>Spermatophyta</taxon>
        <taxon>Magnoliopsida</taxon>
        <taxon>eudicotyledons</taxon>
        <taxon>Gunneridae</taxon>
        <taxon>Pentapetalae</taxon>
        <taxon>asterids</taxon>
        <taxon>lamiids</taxon>
        <taxon>Lamiales</taxon>
        <taxon>Orobanchaceae</taxon>
        <taxon>Pedicularideae</taxon>
        <taxon>Castillejinae</taxon>
        <taxon>Castilleja</taxon>
    </lineage>
</organism>
<dbReference type="InterPro" id="IPR036163">
    <property type="entry name" value="HMA_dom_sf"/>
</dbReference>
<reference evidence="5" key="1">
    <citation type="journal article" date="2024" name="IScience">
        <title>Strigolactones Initiate the Formation of Haustorium-like Structures in Castilleja.</title>
        <authorList>
            <person name="Buerger M."/>
            <person name="Peterson D."/>
            <person name="Chory J."/>
        </authorList>
    </citation>
    <scope>NUCLEOTIDE SEQUENCE [LARGE SCALE GENOMIC DNA]</scope>
</reference>
<dbReference type="CDD" id="cd00371">
    <property type="entry name" value="HMA"/>
    <property type="match status" value="1"/>
</dbReference>
<sequence>MGEKNTRNCNITVVLKADFHCEGCVSKVIKCIRSFDGVETVTIGEGQKITVVGNVDPAKLREKVERKTHKKVELNSPLPKEGKEKGGDNGKNEKPDQKKPKEKEIPVTTAVFKTNLHCFGCIRKIYKAVIKTKGYKDMEFDRQKDQFTVTGAIDMKDLAAVLSKKLKKEIVFVPPPKKEAGKKEKGGEKGKNGGDEKAEWDKMMQQQESMGGYPYPFMGGQHHCNPYPFYQVQAPQIFSDENPNACRVM</sequence>
<evidence type="ECO:0000313" key="4">
    <source>
        <dbReference type="EMBL" id="KAL3629544.1"/>
    </source>
</evidence>
<feature type="domain" description="HMA" evidence="3">
    <location>
        <begin position="107"/>
        <end position="178"/>
    </location>
</feature>
<feature type="region of interest" description="Disordered" evidence="2">
    <location>
        <begin position="177"/>
        <end position="198"/>
    </location>
</feature>
<dbReference type="GO" id="GO:0009626">
    <property type="term" value="P:plant-type hypersensitive response"/>
    <property type="evidence" value="ECO:0007669"/>
    <property type="project" value="UniProtKB-KW"/>
</dbReference>
<feature type="compositionally biased region" description="Basic and acidic residues" evidence="2">
    <location>
        <begin position="80"/>
        <end position="104"/>
    </location>
</feature>
<keyword evidence="5" id="KW-1185">Reference proteome</keyword>
<comment type="subcellular location">
    <subcellularLocation>
        <location evidence="1">Membrane</location>
        <topology evidence="1">Peripheral membrane protein</topology>
    </subcellularLocation>
</comment>
<protein>
    <recommendedName>
        <fullName evidence="3">HMA domain-containing protein</fullName>
    </recommendedName>
</protein>
<name>A0ABD3CJT9_9LAMI</name>
<comment type="caution">
    <text evidence="4">The sequence shown here is derived from an EMBL/GenBank/DDBJ whole genome shotgun (WGS) entry which is preliminary data.</text>
</comment>
<proteinExistence type="predicted"/>
<dbReference type="EMBL" id="JAVIJP010000034">
    <property type="protein sequence ID" value="KAL3629544.1"/>
    <property type="molecule type" value="Genomic_DNA"/>
</dbReference>